<keyword evidence="2" id="KW-1185">Reference proteome</keyword>
<sequence>MVFKFSIQKLNLKVFVRKSGATLTTGTALDIAVNYRYITDAHARYSRTTSITIAHEAAAHAPIVPTSCVAPIYFSSTSIFSGRGEKDGGFEVVVRIDDIGGSSGVVATSAIWGLYCESSGCSYKKRWWLYVRWL</sequence>
<dbReference type="Proteomes" id="UP000594638">
    <property type="component" value="Unassembled WGS sequence"/>
</dbReference>
<protein>
    <submittedName>
        <fullName evidence="1">Uncharacterized protein</fullName>
    </submittedName>
</protein>
<proteinExistence type="predicted"/>
<comment type="caution">
    <text evidence="1">The sequence shown here is derived from an EMBL/GenBank/DDBJ whole genome shotgun (WGS) entry which is preliminary data.</text>
</comment>
<gene>
    <name evidence="1" type="ORF">OLEA9_A012211</name>
</gene>
<dbReference type="Gramene" id="OE9A012211T1">
    <property type="protein sequence ID" value="OE9A012211C1"/>
    <property type="gene ID" value="OE9A012211"/>
</dbReference>
<reference evidence="1 2" key="1">
    <citation type="submission" date="2019-12" db="EMBL/GenBank/DDBJ databases">
        <authorList>
            <person name="Alioto T."/>
            <person name="Alioto T."/>
            <person name="Gomez Garrido J."/>
        </authorList>
    </citation>
    <scope>NUCLEOTIDE SEQUENCE [LARGE SCALE GENOMIC DNA]</scope>
</reference>
<name>A0A8S0RU35_OLEEU</name>
<evidence type="ECO:0000313" key="2">
    <source>
        <dbReference type="Proteomes" id="UP000594638"/>
    </source>
</evidence>
<dbReference type="EMBL" id="CACTIH010003731">
    <property type="protein sequence ID" value="CAA2983451.1"/>
    <property type="molecule type" value="Genomic_DNA"/>
</dbReference>
<dbReference type="AlphaFoldDB" id="A0A8S0RU35"/>
<accession>A0A8S0RU35</accession>
<evidence type="ECO:0000313" key="1">
    <source>
        <dbReference type="EMBL" id="CAA2983451.1"/>
    </source>
</evidence>
<organism evidence="1 2">
    <name type="scientific">Olea europaea subsp. europaea</name>
    <dbReference type="NCBI Taxonomy" id="158383"/>
    <lineage>
        <taxon>Eukaryota</taxon>
        <taxon>Viridiplantae</taxon>
        <taxon>Streptophyta</taxon>
        <taxon>Embryophyta</taxon>
        <taxon>Tracheophyta</taxon>
        <taxon>Spermatophyta</taxon>
        <taxon>Magnoliopsida</taxon>
        <taxon>eudicotyledons</taxon>
        <taxon>Gunneridae</taxon>
        <taxon>Pentapetalae</taxon>
        <taxon>asterids</taxon>
        <taxon>lamiids</taxon>
        <taxon>Lamiales</taxon>
        <taxon>Oleaceae</taxon>
        <taxon>Oleeae</taxon>
        <taxon>Olea</taxon>
    </lineage>
</organism>